<evidence type="ECO:0000256" key="5">
    <source>
        <dbReference type="SAM" id="SignalP"/>
    </source>
</evidence>
<protein>
    <submittedName>
        <fullName evidence="6">Uncharacterized protein</fullName>
    </submittedName>
</protein>
<dbReference type="PROSITE" id="PS00531">
    <property type="entry name" value="RNASE_T2_2"/>
    <property type="match status" value="1"/>
</dbReference>
<proteinExistence type="inferred from homology"/>
<evidence type="ECO:0000313" key="7">
    <source>
        <dbReference type="Proteomes" id="UP000194236"/>
    </source>
</evidence>
<dbReference type="InterPro" id="IPR036430">
    <property type="entry name" value="RNase_T2-like_sf"/>
</dbReference>
<comment type="caution">
    <text evidence="6">The sequence shown here is derived from an EMBL/GenBank/DDBJ whole genome shotgun (WGS) entry which is preliminary data.</text>
</comment>
<dbReference type="InterPro" id="IPR033130">
    <property type="entry name" value="RNase_T2_His_AS_2"/>
</dbReference>
<dbReference type="GO" id="GO:0005576">
    <property type="term" value="C:extracellular region"/>
    <property type="evidence" value="ECO:0007669"/>
    <property type="project" value="TreeGrafter"/>
</dbReference>
<organism evidence="6 7">
    <name type="scientific">Euroglyphus maynei</name>
    <name type="common">Mayne's house dust mite</name>
    <dbReference type="NCBI Taxonomy" id="6958"/>
    <lineage>
        <taxon>Eukaryota</taxon>
        <taxon>Metazoa</taxon>
        <taxon>Ecdysozoa</taxon>
        <taxon>Arthropoda</taxon>
        <taxon>Chelicerata</taxon>
        <taxon>Arachnida</taxon>
        <taxon>Acari</taxon>
        <taxon>Acariformes</taxon>
        <taxon>Sarcoptiformes</taxon>
        <taxon>Astigmata</taxon>
        <taxon>Psoroptidia</taxon>
        <taxon>Analgoidea</taxon>
        <taxon>Pyroglyphidae</taxon>
        <taxon>Pyroglyphinae</taxon>
        <taxon>Euroglyphus</taxon>
    </lineage>
</organism>
<dbReference type="GO" id="GO:0006401">
    <property type="term" value="P:RNA catabolic process"/>
    <property type="evidence" value="ECO:0007669"/>
    <property type="project" value="TreeGrafter"/>
</dbReference>
<dbReference type="Proteomes" id="UP000194236">
    <property type="component" value="Unassembled WGS sequence"/>
</dbReference>
<dbReference type="OrthoDB" id="435754at2759"/>
<comment type="similarity">
    <text evidence="1 4">Belongs to the RNase T2 family.</text>
</comment>
<dbReference type="EMBL" id="MUJZ01045236">
    <property type="protein sequence ID" value="OTF74793.1"/>
    <property type="molecule type" value="Genomic_DNA"/>
</dbReference>
<reference evidence="6 7" key="1">
    <citation type="submission" date="2017-03" db="EMBL/GenBank/DDBJ databases">
        <title>Genome Survey of Euroglyphus maynei.</title>
        <authorList>
            <person name="Arlian L.G."/>
            <person name="Morgan M.S."/>
            <person name="Rider S.D."/>
        </authorList>
    </citation>
    <scope>NUCLEOTIDE SEQUENCE [LARGE SCALE GENOMIC DNA]</scope>
    <source>
        <strain evidence="6">Arlian Lab</strain>
        <tissue evidence="6">Whole body</tissue>
    </source>
</reference>
<keyword evidence="7" id="KW-1185">Reference proteome</keyword>
<dbReference type="CDD" id="cd01061">
    <property type="entry name" value="RNase_T2_euk"/>
    <property type="match status" value="1"/>
</dbReference>
<evidence type="ECO:0000256" key="4">
    <source>
        <dbReference type="RuleBase" id="RU004328"/>
    </source>
</evidence>
<evidence type="ECO:0000313" key="6">
    <source>
        <dbReference type="EMBL" id="OTF74793.1"/>
    </source>
</evidence>
<name>A0A1Y3B4F8_EURMA</name>
<dbReference type="Gene3D" id="3.90.730.10">
    <property type="entry name" value="Ribonuclease T2-like"/>
    <property type="match status" value="1"/>
</dbReference>
<keyword evidence="2" id="KW-1015">Disulfide bond</keyword>
<gene>
    <name evidence="6" type="ORF">BLA29_005932</name>
</gene>
<feature type="active site" evidence="3">
    <location>
        <position position="57"/>
    </location>
</feature>
<dbReference type="PANTHER" id="PTHR11240:SF22">
    <property type="entry name" value="RIBONUCLEASE T2"/>
    <property type="match status" value="1"/>
</dbReference>
<feature type="active site" evidence="3">
    <location>
        <position position="114"/>
    </location>
</feature>
<dbReference type="GO" id="GO:0003723">
    <property type="term" value="F:RNA binding"/>
    <property type="evidence" value="ECO:0007669"/>
    <property type="project" value="InterPro"/>
</dbReference>
<evidence type="ECO:0000256" key="2">
    <source>
        <dbReference type="ARBA" id="ARBA00023157"/>
    </source>
</evidence>
<dbReference type="AlphaFoldDB" id="A0A1Y3B4F8"/>
<dbReference type="InterPro" id="IPR033697">
    <property type="entry name" value="Ribonuclease_T2_eukaryotic"/>
</dbReference>
<dbReference type="InterPro" id="IPR001568">
    <property type="entry name" value="RNase_T2-like"/>
</dbReference>
<feature type="signal peptide" evidence="5">
    <location>
        <begin position="1"/>
        <end position="24"/>
    </location>
</feature>
<dbReference type="PANTHER" id="PTHR11240">
    <property type="entry name" value="RIBONUCLEASE T2"/>
    <property type="match status" value="1"/>
</dbReference>
<evidence type="ECO:0000256" key="3">
    <source>
        <dbReference type="PIRSR" id="PIRSR633697-1"/>
    </source>
</evidence>
<dbReference type="SUPFAM" id="SSF55895">
    <property type="entry name" value="Ribonuclease Rh-like"/>
    <property type="match status" value="1"/>
</dbReference>
<feature type="chain" id="PRO_5012983082" evidence="5">
    <location>
        <begin position="25"/>
        <end position="228"/>
    </location>
</feature>
<dbReference type="Pfam" id="PF00445">
    <property type="entry name" value="Ribonuclease_T2"/>
    <property type="match status" value="1"/>
</dbReference>
<sequence>MATIIQSWTSLLLIFSSFSLPIESSKKFDYILLATQWPESFCEHNECIHHKDRWLIHGAWPENNDGSYPQYCDRSRKFNHDAIKSIESELVANWKSLKSGSSNDQFWSHEYTKHGTCAIECPLMNDELGYFKSTLDSFKQLHIEQWLAAAGVVPSETKTYRLQTIHDAIQKGFGYRVQIQCAHSKHHDYPIIMQINFCLSKQNLSPFDCHSKDVGCSNSMIGYLPTRK</sequence>
<evidence type="ECO:0000256" key="1">
    <source>
        <dbReference type="ARBA" id="ARBA00007469"/>
    </source>
</evidence>
<keyword evidence="5" id="KW-0732">Signal</keyword>
<dbReference type="GO" id="GO:0033897">
    <property type="term" value="F:ribonuclease T2 activity"/>
    <property type="evidence" value="ECO:0007669"/>
    <property type="project" value="InterPro"/>
</dbReference>
<feature type="active site" evidence="3">
    <location>
        <position position="110"/>
    </location>
</feature>
<accession>A0A1Y3B4F8</accession>